<accession>A0A2X3IXL8</accession>
<dbReference type="Proteomes" id="UP000250675">
    <property type="component" value="Unassembled WGS sequence"/>
</dbReference>
<sequence length="83" mass="8953">MDNVVYADCVLINGKVATVDAHFSFKRAIAVKQGWIINVGEDQEIQQHIGPQTQVIDLAANSFYPPRMTHISISAGSLTAGIA</sequence>
<dbReference type="InterPro" id="IPR011059">
    <property type="entry name" value="Metal-dep_hydrolase_composite"/>
</dbReference>
<dbReference type="EMBL" id="UASO01000010">
    <property type="protein sequence ID" value="SQC87704.1"/>
    <property type="molecule type" value="Genomic_DNA"/>
</dbReference>
<dbReference type="Gene3D" id="2.30.40.10">
    <property type="entry name" value="Urease, subunit C, domain 1"/>
    <property type="match status" value="1"/>
</dbReference>
<keyword evidence="1" id="KW-0378">Hydrolase</keyword>
<evidence type="ECO:0000313" key="2">
    <source>
        <dbReference type="Proteomes" id="UP000250675"/>
    </source>
</evidence>
<dbReference type="AlphaFoldDB" id="A0A2X3IXL8"/>
<dbReference type="GO" id="GO:0016810">
    <property type="term" value="F:hydrolase activity, acting on carbon-nitrogen (but not peptide) bonds"/>
    <property type="evidence" value="ECO:0007669"/>
    <property type="project" value="InterPro"/>
</dbReference>
<evidence type="ECO:0000313" key="1">
    <source>
        <dbReference type="EMBL" id="SQC87704.1"/>
    </source>
</evidence>
<gene>
    <name evidence="1" type="ORF">NCTC9645_05843</name>
</gene>
<proteinExistence type="predicted"/>
<reference evidence="1 2" key="1">
    <citation type="submission" date="2018-06" db="EMBL/GenBank/DDBJ databases">
        <authorList>
            <consortium name="Pathogen Informatics"/>
            <person name="Doyle S."/>
        </authorList>
    </citation>
    <scope>NUCLEOTIDE SEQUENCE [LARGE SCALE GENOMIC DNA]</scope>
    <source>
        <strain evidence="1 2">NCTC9645</strain>
    </source>
</reference>
<protein>
    <submittedName>
        <fullName evidence="1">Amidohydrolase</fullName>
    </submittedName>
</protein>
<dbReference type="SUPFAM" id="SSF51338">
    <property type="entry name" value="Composite domain of metallo-dependent hydrolases"/>
    <property type="match status" value="1"/>
</dbReference>
<organism evidence="1 2">
    <name type="scientific">Klebsiella pneumoniae</name>
    <dbReference type="NCBI Taxonomy" id="573"/>
    <lineage>
        <taxon>Bacteria</taxon>
        <taxon>Pseudomonadati</taxon>
        <taxon>Pseudomonadota</taxon>
        <taxon>Gammaproteobacteria</taxon>
        <taxon>Enterobacterales</taxon>
        <taxon>Enterobacteriaceae</taxon>
        <taxon>Klebsiella/Raoultella group</taxon>
        <taxon>Klebsiella</taxon>
        <taxon>Klebsiella pneumoniae complex</taxon>
    </lineage>
</organism>
<name>A0A2X3IXL8_KLEPN</name>